<dbReference type="Proteomes" id="UP001597338">
    <property type="component" value="Unassembled WGS sequence"/>
</dbReference>
<dbReference type="PANTHER" id="PTHR42927:SF1">
    <property type="entry name" value="HELICASE SUPERFAMILY 1 AND 2 DOMAIN-CONTAINING PROTEIN"/>
    <property type="match status" value="1"/>
</dbReference>
<dbReference type="Gene3D" id="3.40.50.300">
    <property type="entry name" value="P-loop containing nucleotide triphosphate hydrolases"/>
    <property type="match status" value="3"/>
</dbReference>
<dbReference type="Pfam" id="PF22679">
    <property type="entry name" value="T1R_D3-like"/>
    <property type="match status" value="1"/>
</dbReference>
<dbReference type="EC" id="3.1.21.3" evidence="2"/>
<dbReference type="InterPro" id="IPR055180">
    <property type="entry name" value="HsdR_RecA-like_helicase_dom_2"/>
</dbReference>
<feature type="domain" description="Helicase ATP-binding" evidence="1">
    <location>
        <begin position="304"/>
        <end position="524"/>
    </location>
</feature>
<sequence>MSDASAELALEIEIAEYLAAHGWLYAPDETGYDATLALFRDDVFAWLEETQPDELAKVVTVGSTSEAKQRQQFLAALAKRLDAPMSHGGGTLNVLRRPFAHLSAQFNMCQFKPATSKNPRTTADYAAVRLRVMRQVYFSPVKGDSRAIDLVFFVNGIPVATAELKTFFKQHVSSAIDQYKYDRDPKGQPLLGHGNRALVHFAVDDDEVWMTTKLAGAKTYFLPFNRGTLDGGAGNPPNPRGPASSYLWERVLQRDAWLNVLGALMFVRHRESTDPISGKKSKSSTILFPRFHQWEVVTKLLDAARTEGPGGRYLVQHSAGSGKTNSIAWTAHRLARLHDDANEKVFDTVLVITDRNVLDDQLQAAVRQIDDRKDLVVTIDDTEVRRAGSKSKALANALTDKRLIVVVTIQTFPFVMKELAENAALRDHNFAIIVDEAHTSQTGATASEVRKVLSTGGNEVTDGQALDDEDVVNSAVEQHLERLIGEQMTRRATPANLSYFAFTATPKAKTLELFGQPHPDDPDGPPKAFHLYSMKQAIEEGFILDVLRGYQTYSTAYEIERAAIEHGVDATAGYTDTDGELVDEKAASRAIMEYVKLHPSNIGQKVRIVVEHFRANVAHLLDGHAKAMVVTSSRKAAVRYKVEIDKYLRDKKYGDMRAMVAFSGSLDDEEYHLESATEASMNPDLASLDLAEEFKAPQYRVMIVADKFQTGFDQPLLCAMYVDKRLDGINAVQTLSRLNRTYRAPAGEVKEKTFVLDFVNDPLEIQASFEPYFTEARIETTTDPNIVHEIAAKLAEADIYTADDVEAFAHAWFTQSGHGALAAAIKGSKDTFATLYASAKTRQDKTELERLELFRKDAGTFVRLYDFMSQVVDYGNTSLEKLSVFLRQLVRVIAVDRLTAEVDLSDVMLKRVKQVDRGQLDLALSGQAVLTPAAGAGSGAASRDPRLVALSEIIQRINSLFAGDFEPGTVEGFVRSAATEVSQDLQVVAEIEANEIDQFRKSPTVPNKVIDAVLDVPGLMEKMTGEAIGSPEIIAAIAEAAYLLHKIQQTVGEGPE</sequence>
<dbReference type="PROSITE" id="PS51192">
    <property type="entry name" value="HELICASE_ATP_BIND_1"/>
    <property type="match status" value="1"/>
</dbReference>
<dbReference type="InterPro" id="IPR027417">
    <property type="entry name" value="P-loop_NTPase"/>
</dbReference>
<comment type="caution">
    <text evidence="2">The sequence shown here is derived from an EMBL/GenBank/DDBJ whole genome shotgun (WGS) entry which is preliminary data.</text>
</comment>
<dbReference type="Pfam" id="PF04313">
    <property type="entry name" value="HSDR_N"/>
    <property type="match status" value="1"/>
</dbReference>
<dbReference type="InterPro" id="IPR014001">
    <property type="entry name" value="Helicase_ATP-bd"/>
</dbReference>
<evidence type="ECO:0000259" key="1">
    <source>
        <dbReference type="PROSITE" id="PS51192"/>
    </source>
</evidence>
<dbReference type="Pfam" id="PF18766">
    <property type="entry name" value="SWI2_SNF2"/>
    <property type="match status" value="1"/>
</dbReference>
<dbReference type="InterPro" id="IPR040980">
    <property type="entry name" value="SWI2_SNF2"/>
</dbReference>
<dbReference type="EMBL" id="JBHUHF010000001">
    <property type="protein sequence ID" value="MFD2028417.1"/>
    <property type="molecule type" value="Genomic_DNA"/>
</dbReference>
<accession>A0ABW4VDV7</accession>
<keyword evidence="3" id="KW-1185">Reference proteome</keyword>
<keyword evidence="2" id="KW-0255">Endonuclease</keyword>
<organism evidence="2 3">
    <name type="scientific">Promicromonospora aerolata</name>
    <dbReference type="NCBI Taxonomy" id="195749"/>
    <lineage>
        <taxon>Bacteria</taxon>
        <taxon>Bacillati</taxon>
        <taxon>Actinomycetota</taxon>
        <taxon>Actinomycetes</taxon>
        <taxon>Micrococcales</taxon>
        <taxon>Promicromonosporaceae</taxon>
        <taxon>Promicromonospora</taxon>
    </lineage>
</organism>
<dbReference type="RefSeq" id="WP_377200104.1">
    <property type="nucleotide sequence ID" value="NZ_JBHUHF010000001.1"/>
</dbReference>
<dbReference type="PANTHER" id="PTHR42927">
    <property type="entry name" value="HELICASE SUPERFAMILY 1 AND 2 DOMAIN-CONTAINING PROTEIN"/>
    <property type="match status" value="1"/>
</dbReference>
<dbReference type="SUPFAM" id="SSF52540">
    <property type="entry name" value="P-loop containing nucleoside triphosphate hydrolases"/>
    <property type="match status" value="1"/>
</dbReference>
<dbReference type="InterPro" id="IPR007409">
    <property type="entry name" value="Restrct_endonuc_type1_HsdR_N"/>
</dbReference>
<reference evidence="3" key="1">
    <citation type="journal article" date="2019" name="Int. J. Syst. Evol. Microbiol.">
        <title>The Global Catalogue of Microorganisms (GCM) 10K type strain sequencing project: providing services to taxonomists for standard genome sequencing and annotation.</title>
        <authorList>
            <consortium name="The Broad Institute Genomics Platform"/>
            <consortium name="The Broad Institute Genome Sequencing Center for Infectious Disease"/>
            <person name="Wu L."/>
            <person name="Ma J."/>
        </authorList>
    </citation>
    <scope>NUCLEOTIDE SEQUENCE [LARGE SCALE GENOMIC DNA]</scope>
    <source>
        <strain evidence="3">CCM 7043</strain>
    </source>
</reference>
<protein>
    <submittedName>
        <fullName evidence="2">Type I restriction endonuclease subunit R</fullName>
        <ecNumber evidence="2">3.1.21.3</ecNumber>
    </submittedName>
</protein>
<evidence type="ECO:0000313" key="2">
    <source>
        <dbReference type="EMBL" id="MFD2028417.1"/>
    </source>
</evidence>
<gene>
    <name evidence="2" type="ORF">ACFSL2_23205</name>
</gene>
<keyword evidence="2" id="KW-0378">Hydrolase</keyword>
<name>A0ABW4VDV7_9MICO</name>
<dbReference type="GO" id="GO:0009035">
    <property type="term" value="F:type I site-specific deoxyribonuclease activity"/>
    <property type="evidence" value="ECO:0007669"/>
    <property type="project" value="UniProtKB-EC"/>
</dbReference>
<evidence type="ECO:0000313" key="3">
    <source>
        <dbReference type="Proteomes" id="UP001597338"/>
    </source>
</evidence>
<dbReference type="SMART" id="SM00487">
    <property type="entry name" value="DEXDc"/>
    <property type="match status" value="1"/>
</dbReference>
<keyword evidence="2" id="KW-0540">Nuclease</keyword>
<dbReference type="Gene3D" id="3.90.1570.50">
    <property type="match status" value="1"/>
</dbReference>
<proteinExistence type="predicted"/>